<dbReference type="SUPFAM" id="SSF46689">
    <property type="entry name" value="Homeodomain-like"/>
    <property type="match status" value="2"/>
</dbReference>
<dbReference type="Gene3D" id="1.10.10.60">
    <property type="entry name" value="Homeodomain-like"/>
    <property type="match status" value="2"/>
</dbReference>
<keyword evidence="2" id="KW-0238">DNA-binding</keyword>
<dbReference type="SUPFAM" id="SSF51215">
    <property type="entry name" value="Regulatory protein AraC"/>
    <property type="match status" value="1"/>
</dbReference>
<dbReference type="Pfam" id="PF02311">
    <property type="entry name" value="AraC_binding"/>
    <property type="match status" value="1"/>
</dbReference>
<comment type="caution">
    <text evidence="5">The sequence shown here is derived from an EMBL/GenBank/DDBJ whole genome shotgun (WGS) entry which is preliminary data.</text>
</comment>
<evidence type="ECO:0000313" key="5">
    <source>
        <dbReference type="EMBL" id="OQO70671.1"/>
    </source>
</evidence>
<dbReference type="Proteomes" id="UP000192477">
    <property type="component" value="Unassembled WGS sequence"/>
</dbReference>
<dbReference type="InterPro" id="IPR009057">
    <property type="entry name" value="Homeodomain-like_sf"/>
</dbReference>
<evidence type="ECO:0000313" key="6">
    <source>
        <dbReference type="Proteomes" id="UP000192477"/>
    </source>
</evidence>
<dbReference type="OrthoDB" id="9813413at2"/>
<organism evidence="5 6">
    <name type="scientific">Enterococcus villorum</name>
    <dbReference type="NCBI Taxonomy" id="112904"/>
    <lineage>
        <taxon>Bacteria</taxon>
        <taxon>Bacillati</taxon>
        <taxon>Bacillota</taxon>
        <taxon>Bacilli</taxon>
        <taxon>Lactobacillales</taxon>
        <taxon>Enterococcaceae</taxon>
        <taxon>Enterococcus</taxon>
    </lineage>
</organism>
<dbReference type="InterPro" id="IPR037923">
    <property type="entry name" value="HTH-like"/>
</dbReference>
<dbReference type="InterPro" id="IPR018060">
    <property type="entry name" value="HTH_AraC"/>
</dbReference>
<keyword evidence="1" id="KW-0805">Transcription regulation</keyword>
<evidence type="ECO:0000256" key="1">
    <source>
        <dbReference type="ARBA" id="ARBA00023015"/>
    </source>
</evidence>
<protein>
    <submittedName>
        <fullName evidence="5">AraC family transcriptional regulator</fullName>
    </submittedName>
</protein>
<gene>
    <name evidence="5" type="ORF">BH747_04520</name>
</gene>
<evidence type="ECO:0000256" key="3">
    <source>
        <dbReference type="ARBA" id="ARBA00023163"/>
    </source>
</evidence>
<dbReference type="STRING" id="112904.BH747_04520"/>
<dbReference type="EMBL" id="MJEA01000003">
    <property type="protein sequence ID" value="OQO70671.1"/>
    <property type="molecule type" value="Genomic_DNA"/>
</dbReference>
<name>A0A1V8YDI3_9ENTE</name>
<proteinExistence type="predicted"/>
<accession>A0A1V8YDI3</accession>
<dbReference type="PROSITE" id="PS00041">
    <property type="entry name" value="HTH_ARAC_FAMILY_1"/>
    <property type="match status" value="1"/>
</dbReference>
<evidence type="ECO:0000259" key="4">
    <source>
        <dbReference type="PROSITE" id="PS01124"/>
    </source>
</evidence>
<dbReference type="SMART" id="SM00342">
    <property type="entry name" value="HTH_ARAC"/>
    <property type="match status" value="1"/>
</dbReference>
<dbReference type="Gene3D" id="2.60.120.280">
    <property type="entry name" value="Regulatory protein AraC"/>
    <property type="match status" value="1"/>
</dbReference>
<evidence type="ECO:0000256" key="2">
    <source>
        <dbReference type="ARBA" id="ARBA00023125"/>
    </source>
</evidence>
<feature type="domain" description="HTH araC/xylS-type" evidence="4">
    <location>
        <begin position="175"/>
        <end position="273"/>
    </location>
</feature>
<dbReference type="CDD" id="cd06986">
    <property type="entry name" value="cupin_MmsR-like_N"/>
    <property type="match status" value="1"/>
</dbReference>
<dbReference type="PROSITE" id="PS01124">
    <property type="entry name" value="HTH_ARAC_FAMILY_2"/>
    <property type="match status" value="1"/>
</dbReference>
<keyword evidence="3" id="KW-0804">Transcription</keyword>
<dbReference type="AlphaFoldDB" id="A0A1V8YDI3"/>
<dbReference type="PANTHER" id="PTHR43280">
    <property type="entry name" value="ARAC-FAMILY TRANSCRIPTIONAL REGULATOR"/>
    <property type="match status" value="1"/>
</dbReference>
<dbReference type="Pfam" id="PF12833">
    <property type="entry name" value="HTH_18"/>
    <property type="match status" value="1"/>
</dbReference>
<dbReference type="GO" id="GO:0043565">
    <property type="term" value="F:sequence-specific DNA binding"/>
    <property type="evidence" value="ECO:0007669"/>
    <property type="project" value="InterPro"/>
</dbReference>
<dbReference type="InterPro" id="IPR018062">
    <property type="entry name" value="HTH_AraC-typ_CS"/>
</dbReference>
<sequence length="301" mass="34652">MEQALFLKKEHQQVKKELHFDFCGFSKTLPYHSFGPAIRQDYVLHVVMEGKGTYHVKEQQYHLKKGDLFLIRPGDSTFYLADGDDPWMYCWLSFNGPLAQKIIQRSLFKEDQYTMVSSGISAYIDIILECMHHSQEDLVNELELTALTYRFLSLLLKDGGKVGLGEQKVYSSLVIETVKYIEGHYPHHLTVEEIAQQLSINRSHLSRVFKNQLGTSIKEYLIGVRINRAAFLLSLTNDSVESIAYQVGFNSLVVFSRMFKKTTGETATSYRKRMKNEESRNLSLDTLKKELAEQAIISWST</sequence>
<dbReference type="RefSeq" id="WP_081182957.1">
    <property type="nucleotide sequence ID" value="NZ_MJEA01000003.1"/>
</dbReference>
<dbReference type="InterPro" id="IPR003313">
    <property type="entry name" value="AraC-bd"/>
</dbReference>
<dbReference type="GO" id="GO:0003700">
    <property type="term" value="F:DNA-binding transcription factor activity"/>
    <property type="evidence" value="ECO:0007669"/>
    <property type="project" value="InterPro"/>
</dbReference>
<dbReference type="PANTHER" id="PTHR43280:SF30">
    <property type="entry name" value="MMSAB OPERON REGULATORY PROTEIN"/>
    <property type="match status" value="1"/>
</dbReference>
<reference evidence="5 6" key="1">
    <citation type="journal article" date="2017" name="BMC Microbiol.">
        <title>Comparative genomics of Enterococcus spp. isolated from bovine feces.</title>
        <authorList>
            <person name="Beukers A.G."/>
            <person name="Zaheer R."/>
            <person name="Goji N."/>
            <person name="Amoako K.K."/>
            <person name="Chaves A.V."/>
            <person name="Ward M.P."/>
            <person name="McAllister T.A."/>
        </authorList>
    </citation>
    <scope>NUCLEOTIDE SEQUENCE [LARGE SCALE GENOMIC DNA]</scope>
    <source>
        <strain evidence="5 6">F1129D 143</strain>
    </source>
</reference>